<protein>
    <recommendedName>
        <fullName evidence="4">DUF5638 domain-containing protein</fullName>
    </recommendedName>
</protein>
<evidence type="ECO:0000313" key="2">
    <source>
        <dbReference type="EMBL" id="KTC76928.1"/>
    </source>
</evidence>
<comment type="caution">
    <text evidence="2">The sequence shown here is derived from an EMBL/GenBank/DDBJ whole genome shotgun (WGS) entry which is preliminary data.</text>
</comment>
<evidence type="ECO:0008006" key="4">
    <source>
        <dbReference type="Google" id="ProtNLM"/>
    </source>
</evidence>
<name>A0A0W0S0H7_9GAMM</name>
<evidence type="ECO:0000256" key="1">
    <source>
        <dbReference type="SAM" id="Phobius"/>
    </source>
</evidence>
<keyword evidence="1" id="KW-1133">Transmembrane helix</keyword>
<dbReference type="AlphaFoldDB" id="A0A0W0S0H7"/>
<dbReference type="EMBL" id="LNXV01000036">
    <property type="protein sequence ID" value="KTC76928.1"/>
    <property type="molecule type" value="Genomic_DNA"/>
</dbReference>
<feature type="transmembrane region" description="Helical" evidence="1">
    <location>
        <begin position="152"/>
        <end position="171"/>
    </location>
</feature>
<keyword evidence="1" id="KW-0812">Transmembrane</keyword>
<keyword evidence="1" id="KW-0472">Membrane</keyword>
<feature type="transmembrane region" description="Helical" evidence="1">
    <location>
        <begin position="124"/>
        <end position="146"/>
    </location>
</feature>
<dbReference type="RefSeq" id="WP_058442986.1">
    <property type="nucleotide sequence ID" value="NZ_CAAAHU010000014.1"/>
</dbReference>
<dbReference type="PATRIC" id="fig|29422.6.peg.3211"/>
<sequence>MALFFQRNFAAEFETLTVRLNKLKETLLVKKAEKHNVNESLEKAFATAAEDIDKILKNYQLALTNSTSESHKKQLLEEYETMISCLEAIAANPENTNAHELIKELEKDNEILPSKETLSRVGNALAAVFWLGVCTIASVSLILSISTIPADPVGGIAFAMISSGLMAYSYCKIAENLDDLFEPKHYYQNQMQINSDEIALVKHVHDAYEVPALSM</sequence>
<organism evidence="2 3">
    <name type="scientific">Legionella brunensis</name>
    <dbReference type="NCBI Taxonomy" id="29422"/>
    <lineage>
        <taxon>Bacteria</taxon>
        <taxon>Pseudomonadati</taxon>
        <taxon>Pseudomonadota</taxon>
        <taxon>Gammaproteobacteria</taxon>
        <taxon>Legionellales</taxon>
        <taxon>Legionellaceae</taxon>
        <taxon>Legionella</taxon>
    </lineage>
</organism>
<proteinExistence type="predicted"/>
<evidence type="ECO:0000313" key="3">
    <source>
        <dbReference type="Proteomes" id="UP000054742"/>
    </source>
</evidence>
<gene>
    <name evidence="2" type="ORF">Lbru_3035</name>
</gene>
<reference evidence="2 3" key="1">
    <citation type="submission" date="2015-11" db="EMBL/GenBank/DDBJ databases">
        <title>Genomic analysis of 38 Legionella species identifies large and diverse effector repertoires.</title>
        <authorList>
            <person name="Burstein D."/>
            <person name="Amaro F."/>
            <person name="Zusman T."/>
            <person name="Lifshitz Z."/>
            <person name="Cohen O."/>
            <person name="Gilbert J.A."/>
            <person name="Pupko T."/>
            <person name="Shuman H.A."/>
            <person name="Segal G."/>
        </authorList>
    </citation>
    <scope>NUCLEOTIDE SEQUENCE [LARGE SCALE GENOMIC DNA]</scope>
    <source>
        <strain evidence="2 3">ATCC 43878</strain>
    </source>
</reference>
<dbReference type="OrthoDB" id="5640827at2"/>
<dbReference type="Proteomes" id="UP000054742">
    <property type="component" value="Unassembled WGS sequence"/>
</dbReference>
<dbReference type="STRING" id="29422.Lbru_3035"/>
<accession>A0A0W0S0H7</accession>
<keyword evidence="3" id="KW-1185">Reference proteome</keyword>